<comment type="caution">
    <text evidence="5">The sequence shown here is derived from an EMBL/GenBank/DDBJ whole genome shotgun (WGS) entry which is preliminary data.</text>
</comment>
<dbReference type="Proteomes" id="UP000294902">
    <property type="component" value="Unassembled WGS sequence"/>
</dbReference>
<keyword evidence="6" id="KW-1185">Reference proteome</keyword>
<protein>
    <submittedName>
        <fullName evidence="5">Integrase/recombinase XerD</fullName>
    </submittedName>
</protein>
<comment type="similarity">
    <text evidence="1">Belongs to the 'phage' integrase family.</text>
</comment>
<evidence type="ECO:0000259" key="4">
    <source>
        <dbReference type="PROSITE" id="PS51898"/>
    </source>
</evidence>
<proteinExistence type="inferred from homology"/>
<dbReference type="OrthoDB" id="107900at2"/>
<dbReference type="AlphaFoldDB" id="A0A4R3MN38"/>
<dbReference type="PROSITE" id="PS51898">
    <property type="entry name" value="TYR_RECOMBINASE"/>
    <property type="match status" value="1"/>
</dbReference>
<dbReference type="InterPro" id="IPR011010">
    <property type="entry name" value="DNA_brk_join_enz"/>
</dbReference>
<dbReference type="RefSeq" id="WP_132251569.1">
    <property type="nucleotide sequence ID" value="NZ_SMAL01000003.1"/>
</dbReference>
<evidence type="ECO:0000256" key="3">
    <source>
        <dbReference type="ARBA" id="ARBA00023172"/>
    </source>
</evidence>
<dbReference type="GO" id="GO:0015074">
    <property type="term" value="P:DNA integration"/>
    <property type="evidence" value="ECO:0007669"/>
    <property type="project" value="InterPro"/>
</dbReference>
<evidence type="ECO:0000313" key="6">
    <source>
        <dbReference type="Proteomes" id="UP000294902"/>
    </source>
</evidence>
<dbReference type="CDD" id="cd00397">
    <property type="entry name" value="DNA_BRE_C"/>
    <property type="match status" value="1"/>
</dbReference>
<organism evidence="5 6">
    <name type="scientific">Natranaerovirga pectinivora</name>
    <dbReference type="NCBI Taxonomy" id="682400"/>
    <lineage>
        <taxon>Bacteria</taxon>
        <taxon>Bacillati</taxon>
        <taxon>Bacillota</taxon>
        <taxon>Clostridia</taxon>
        <taxon>Lachnospirales</taxon>
        <taxon>Natranaerovirgaceae</taxon>
        <taxon>Natranaerovirga</taxon>
    </lineage>
</organism>
<dbReference type="InterPro" id="IPR025269">
    <property type="entry name" value="SAM-like_dom"/>
</dbReference>
<dbReference type="InterPro" id="IPR002104">
    <property type="entry name" value="Integrase_catalytic"/>
</dbReference>
<evidence type="ECO:0000256" key="1">
    <source>
        <dbReference type="ARBA" id="ARBA00008857"/>
    </source>
</evidence>
<name>A0A4R3MN38_9FIRM</name>
<dbReference type="InterPro" id="IPR013762">
    <property type="entry name" value="Integrase-like_cat_sf"/>
</dbReference>
<dbReference type="Pfam" id="PF13102">
    <property type="entry name" value="Phage_int_SAM_5"/>
    <property type="match status" value="1"/>
</dbReference>
<dbReference type="Gene3D" id="1.10.443.10">
    <property type="entry name" value="Intergrase catalytic core"/>
    <property type="match status" value="1"/>
</dbReference>
<accession>A0A4R3MN38</accession>
<sequence length="322" mass="37752">MENKTKEPTIKRRKNLLISKVANINYDDLYFLYASDCKLRNISDITIKGYEFAHKKFKQFTGEGLKCEDISQDLINEYILYLKDKLKPQTVNSYLFKISPIIKFGIRKGYIKDTIEFTHLVEQEHFKEIYTTRELELLLKKPEGNSFAQYRTWVIINLLLATGIRAKELRELQIQDVNLDNAILSLNHTKNRKPRAIPIPTSLLIVLKEYLRIRNGVGEEPLFCNIYGEPLPRTTLQISVVKYCRARGVEKTSLHLFRHTFITLSVRKGMSPILLKRITGHSNLKMLNRYYNFDISDLVNIVDEYNPLEDFRVKKSMKLTKK</sequence>
<keyword evidence="3" id="KW-0233">DNA recombination</keyword>
<dbReference type="InterPro" id="IPR010998">
    <property type="entry name" value="Integrase_recombinase_N"/>
</dbReference>
<dbReference type="PANTHER" id="PTHR30349:SF41">
    <property type="entry name" value="INTEGRASE_RECOMBINASE PROTEIN MJ0367-RELATED"/>
    <property type="match status" value="1"/>
</dbReference>
<dbReference type="SUPFAM" id="SSF56349">
    <property type="entry name" value="DNA breaking-rejoining enzymes"/>
    <property type="match status" value="1"/>
</dbReference>
<dbReference type="Pfam" id="PF00589">
    <property type="entry name" value="Phage_integrase"/>
    <property type="match status" value="1"/>
</dbReference>
<dbReference type="GO" id="GO:0006310">
    <property type="term" value="P:DNA recombination"/>
    <property type="evidence" value="ECO:0007669"/>
    <property type="project" value="UniProtKB-KW"/>
</dbReference>
<evidence type="ECO:0000256" key="2">
    <source>
        <dbReference type="ARBA" id="ARBA00023125"/>
    </source>
</evidence>
<dbReference type="GO" id="GO:0003677">
    <property type="term" value="F:DNA binding"/>
    <property type="evidence" value="ECO:0007669"/>
    <property type="project" value="UniProtKB-KW"/>
</dbReference>
<gene>
    <name evidence="5" type="ORF">EDC18_103396</name>
</gene>
<feature type="domain" description="Tyr recombinase" evidence="4">
    <location>
        <begin position="125"/>
        <end position="303"/>
    </location>
</feature>
<evidence type="ECO:0000313" key="5">
    <source>
        <dbReference type="EMBL" id="TCT15685.1"/>
    </source>
</evidence>
<dbReference type="PANTHER" id="PTHR30349">
    <property type="entry name" value="PHAGE INTEGRASE-RELATED"/>
    <property type="match status" value="1"/>
</dbReference>
<dbReference type="EMBL" id="SMAL01000003">
    <property type="protein sequence ID" value="TCT15685.1"/>
    <property type="molecule type" value="Genomic_DNA"/>
</dbReference>
<dbReference type="Gene3D" id="1.10.150.130">
    <property type="match status" value="1"/>
</dbReference>
<reference evidence="5 6" key="1">
    <citation type="submission" date="2019-03" db="EMBL/GenBank/DDBJ databases">
        <title>Genomic Encyclopedia of Type Strains, Phase IV (KMG-IV): sequencing the most valuable type-strain genomes for metagenomic binning, comparative biology and taxonomic classification.</title>
        <authorList>
            <person name="Goeker M."/>
        </authorList>
    </citation>
    <scope>NUCLEOTIDE SEQUENCE [LARGE SCALE GENOMIC DNA]</scope>
    <source>
        <strain evidence="5 6">DSM 24629</strain>
    </source>
</reference>
<keyword evidence="2" id="KW-0238">DNA-binding</keyword>
<dbReference type="InterPro" id="IPR050090">
    <property type="entry name" value="Tyrosine_recombinase_XerCD"/>
</dbReference>